<dbReference type="Proteomes" id="UP000824120">
    <property type="component" value="Chromosome 12"/>
</dbReference>
<feature type="domain" description="DUF7746" evidence="1">
    <location>
        <begin position="1"/>
        <end position="56"/>
    </location>
</feature>
<reference evidence="2 3" key="1">
    <citation type="submission" date="2020-09" db="EMBL/GenBank/DDBJ databases">
        <title>De no assembly of potato wild relative species, Solanum commersonii.</title>
        <authorList>
            <person name="Cho K."/>
        </authorList>
    </citation>
    <scope>NUCLEOTIDE SEQUENCE [LARGE SCALE GENOMIC DNA]</scope>
    <source>
        <strain evidence="2">LZ3.2</strain>
        <tissue evidence="2">Leaf</tissue>
    </source>
</reference>
<evidence type="ECO:0000313" key="2">
    <source>
        <dbReference type="EMBL" id="KAG5570658.1"/>
    </source>
</evidence>
<dbReference type="AlphaFoldDB" id="A0A9J5W564"/>
<sequence length="72" mass="8200">MLMYSTICKANKHSDKTIASMINAGFTSQLKGWWDNYLNQDQRDKDLLAVKQEGDNEDGRIIVRSSGLYSKT</sequence>
<name>A0A9J5W564_SOLCO</name>
<dbReference type="Pfam" id="PF24925">
    <property type="entry name" value="DUF7746"/>
    <property type="match status" value="1"/>
</dbReference>
<accession>A0A9J5W564</accession>
<gene>
    <name evidence="2" type="ORF">H5410_060424</name>
</gene>
<comment type="caution">
    <text evidence="2">The sequence shown here is derived from an EMBL/GenBank/DDBJ whole genome shotgun (WGS) entry which is preliminary data.</text>
</comment>
<keyword evidence="3" id="KW-1185">Reference proteome</keyword>
<dbReference type="OrthoDB" id="1735266at2759"/>
<dbReference type="InterPro" id="IPR056648">
    <property type="entry name" value="DUF7746"/>
</dbReference>
<organism evidence="2 3">
    <name type="scientific">Solanum commersonii</name>
    <name type="common">Commerson's wild potato</name>
    <name type="synonym">Commerson's nightshade</name>
    <dbReference type="NCBI Taxonomy" id="4109"/>
    <lineage>
        <taxon>Eukaryota</taxon>
        <taxon>Viridiplantae</taxon>
        <taxon>Streptophyta</taxon>
        <taxon>Embryophyta</taxon>
        <taxon>Tracheophyta</taxon>
        <taxon>Spermatophyta</taxon>
        <taxon>Magnoliopsida</taxon>
        <taxon>eudicotyledons</taxon>
        <taxon>Gunneridae</taxon>
        <taxon>Pentapetalae</taxon>
        <taxon>asterids</taxon>
        <taxon>lamiids</taxon>
        <taxon>Solanales</taxon>
        <taxon>Solanaceae</taxon>
        <taxon>Solanoideae</taxon>
        <taxon>Solaneae</taxon>
        <taxon>Solanum</taxon>
    </lineage>
</organism>
<dbReference type="EMBL" id="JACXVP010000012">
    <property type="protein sequence ID" value="KAG5570658.1"/>
    <property type="molecule type" value="Genomic_DNA"/>
</dbReference>
<protein>
    <recommendedName>
        <fullName evidence="1">DUF7746 domain-containing protein</fullName>
    </recommendedName>
</protein>
<proteinExistence type="predicted"/>
<evidence type="ECO:0000259" key="1">
    <source>
        <dbReference type="Pfam" id="PF24925"/>
    </source>
</evidence>
<evidence type="ECO:0000313" key="3">
    <source>
        <dbReference type="Proteomes" id="UP000824120"/>
    </source>
</evidence>